<dbReference type="EMBL" id="SDAM02000159">
    <property type="protein sequence ID" value="KAH6826820.1"/>
    <property type="molecule type" value="Genomic_DNA"/>
</dbReference>
<protein>
    <submittedName>
        <fullName evidence="2">Uncharacterized protein</fullName>
    </submittedName>
</protein>
<organism evidence="2 3">
    <name type="scientific">Perilla frutescens var. hirtella</name>
    <name type="common">Perilla citriodora</name>
    <name type="synonym">Perilla setoyensis</name>
    <dbReference type="NCBI Taxonomy" id="608512"/>
    <lineage>
        <taxon>Eukaryota</taxon>
        <taxon>Viridiplantae</taxon>
        <taxon>Streptophyta</taxon>
        <taxon>Embryophyta</taxon>
        <taxon>Tracheophyta</taxon>
        <taxon>Spermatophyta</taxon>
        <taxon>Magnoliopsida</taxon>
        <taxon>eudicotyledons</taxon>
        <taxon>Gunneridae</taxon>
        <taxon>Pentapetalae</taxon>
        <taxon>asterids</taxon>
        <taxon>lamiids</taxon>
        <taxon>Lamiales</taxon>
        <taxon>Lamiaceae</taxon>
        <taxon>Nepetoideae</taxon>
        <taxon>Elsholtzieae</taxon>
        <taxon>Perilla</taxon>
    </lineage>
</organism>
<evidence type="ECO:0000313" key="3">
    <source>
        <dbReference type="Proteomes" id="UP001190926"/>
    </source>
</evidence>
<evidence type="ECO:0000313" key="2">
    <source>
        <dbReference type="EMBL" id="KAH6826820.1"/>
    </source>
</evidence>
<sequence>MDLKSFFPALDGTQRLVGPGKNGTQRSLEASGLALSDRWSAIIGKASGRWGRVTAGVPDFNSSSAAGTQRSPDFPNPSKSRV</sequence>
<feature type="region of interest" description="Disordered" evidence="1">
    <location>
        <begin position="54"/>
        <end position="82"/>
    </location>
</feature>
<keyword evidence="3" id="KW-1185">Reference proteome</keyword>
<name>A0AAD4J431_PERFH</name>
<proteinExistence type="predicted"/>
<evidence type="ECO:0000256" key="1">
    <source>
        <dbReference type="SAM" id="MobiDB-lite"/>
    </source>
</evidence>
<feature type="compositionally biased region" description="Polar residues" evidence="1">
    <location>
        <begin position="60"/>
        <end position="82"/>
    </location>
</feature>
<dbReference type="AlphaFoldDB" id="A0AAD4J431"/>
<reference evidence="2 3" key="1">
    <citation type="journal article" date="2021" name="Nat. Commun.">
        <title>Incipient diploidization of the medicinal plant Perilla within 10,000 years.</title>
        <authorList>
            <person name="Zhang Y."/>
            <person name="Shen Q."/>
            <person name="Leng L."/>
            <person name="Zhang D."/>
            <person name="Chen S."/>
            <person name="Shi Y."/>
            <person name="Ning Z."/>
            <person name="Chen S."/>
        </authorList>
    </citation>
    <scope>NUCLEOTIDE SEQUENCE [LARGE SCALE GENOMIC DNA]</scope>
    <source>
        <strain evidence="3">cv. PC099</strain>
    </source>
</reference>
<dbReference type="Proteomes" id="UP001190926">
    <property type="component" value="Unassembled WGS sequence"/>
</dbReference>
<comment type="caution">
    <text evidence="2">The sequence shown here is derived from an EMBL/GenBank/DDBJ whole genome shotgun (WGS) entry which is preliminary data.</text>
</comment>
<gene>
    <name evidence="2" type="ORF">C2S53_011051</name>
</gene>
<accession>A0AAD4J431</accession>